<dbReference type="EMBL" id="NDXW01000001">
    <property type="protein sequence ID" value="RDH44187.1"/>
    <property type="molecule type" value="Genomic_DNA"/>
</dbReference>
<keyword evidence="1" id="KW-1133">Transmembrane helix</keyword>
<proteinExistence type="predicted"/>
<dbReference type="NCBIfam" id="TIGR02595">
    <property type="entry name" value="PEP_CTERM"/>
    <property type="match status" value="1"/>
</dbReference>
<keyword evidence="3" id="KW-1185">Reference proteome</keyword>
<evidence type="ECO:0000313" key="2">
    <source>
        <dbReference type="EMBL" id="RDH44187.1"/>
    </source>
</evidence>
<feature type="transmembrane region" description="Helical" evidence="1">
    <location>
        <begin position="268"/>
        <end position="285"/>
    </location>
</feature>
<gene>
    <name evidence="2" type="ORF">B9G39_12410</name>
</gene>
<keyword evidence="1" id="KW-0812">Transmembrane</keyword>
<accession>A0A4P9VNY0</accession>
<dbReference type="InterPro" id="IPR013424">
    <property type="entry name" value="Ice-binding_C"/>
</dbReference>
<name>A0A4P9VNY0_9GAMM</name>
<protein>
    <submittedName>
        <fullName evidence="2">PEP-CTERM sorting domain-containing protein</fullName>
    </submittedName>
</protein>
<sequence>MLLNSVCVFTCVYSICMKFGLVVCTTACILWRVIMNKLAALFGTAVVALSSQVMASPLDATNITVFDGQGSGSGWYGTQEDNEVEPRNGYGQKWDLEGFFQKGNNVSIVSGYNLKNGEKQGRHHWTSGDIFIDINNDVTRGSRTWSNGNKTVKNTYGFDYVLDVNWSNLTYDIVKLDANSYTKTSYFKNNQAANPWLYAGGGDVIGNGAFSLSSLTDAESGFLGGKHYYANGFDLSFLGENADFNLHFTMQCGNDDLRGKGKTPTTPVPVPSVAALMGIGLLALGRARRRKK</sequence>
<organism evidence="2 3">
    <name type="scientific">Zooshikella ganghwensis</name>
    <dbReference type="NCBI Taxonomy" id="202772"/>
    <lineage>
        <taxon>Bacteria</taxon>
        <taxon>Pseudomonadati</taxon>
        <taxon>Pseudomonadota</taxon>
        <taxon>Gammaproteobacteria</taxon>
        <taxon>Oceanospirillales</taxon>
        <taxon>Zooshikellaceae</taxon>
        <taxon>Zooshikella</taxon>
    </lineage>
</organism>
<feature type="transmembrane region" description="Helical" evidence="1">
    <location>
        <begin position="12"/>
        <end position="31"/>
    </location>
</feature>
<evidence type="ECO:0000313" key="3">
    <source>
        <dbReference type="Proteomes" id="UP000257039"/>
    </source>
</evidence>
<dbReference type="Proteomes" id="UP000257039">
    <property type="component" value="Unassembled WGS sequence"/>
</dbReference>
<comment type="caution">
    <text evidence="2">The sequence shown here is derived from an EMBL/GenBank/DDBJ whole genome shotgun (WGS) entry which is preliminary data.</text>
</comment>
<evidence type="ECO:0000256" key="1">
    <source>
        <dbReference type="SAM" id="Phobius"/>
    </source>
</evidence>
<dbReference type="AlphaFoldDB" id="A0A4P9VNY0"/>
<keyword evidence="1" id="KW-0472">Membrane</keyword>
<reference evidence="2 3" key="1">
    <citation type="submission" date="2017-04" db="EMBL/GenBank/DDBJ databases">
        <title>Draft genome sequence of Zooshikella ganghwensis VG4 isolated from Red Sea sediments.</title>
        <authorList>
            <person name="Rehman Z."/>
            <person name="Alam I."/>
            <person name="Kamau A."/>
            <person name="Bajic V."/>
            <person name="Leiknes T."/>
        </authorList>
    </citation>
    <scope>NUCLEOTIDE SEQUENCE [LARGE SCALE GENOMIC DNA]</scope>
    <source>
        <strain evidence="2 3">VG4</strain>
    </source>
</reference>